<evidence type="ECO:0000256" key="4">
    <source>
        <dbReference type="SAM" id="MobiDB-lite"/>
    </source>
</evidence>
<dbReference type="Proteomes" id="UP000466864">
    <property type="component" value="Unassembled WGS sequence"/>
</dbReference>
<dbReference type="InterPro" id="IPR013520">
    <property type="entry name" value="Ribonucl_H"/>
</dbReference>
<keyword evidence="7" id="KW-1185">Reference proteome</keyword>
<proteinExistence type="predicted"/>
<dbReference type="SMART" id="SM00479">
    <property type="entry name" value="EXOIII"/>
    <property type="match status" value="1"/>
</dbReference>
<dbReference type="PANTHER" id="PTHR23044">
    <property type="entry name" value="3'-5' EXONUCLEASE ERI1-RELATED"/>
    <property type="match status" value="1"/>
</dbReference>
<protein>
    <submittedName>
        <fullName evidence="6">Exonuclease domain-containing protein</fullName>
    </submittedName>
</protein>
<dbReference type="GO" id="GO:0000175">
    <property type="term" value="F:3'-5'-RNA exonuclease activity"/>
    <property type="evidence" value="ECO:0007669"/>
    <property type="project" value="InterPro"/>
</dbReference>
<evidence type="ECO:0000313" key="7">
    <source>
        <dbReference type="Proteomes" id="UP000466864"/>
    </source>
</evidence>
<dbReference type="EMBL" id="VUMV01000007">
    <property type="protein sequence ID" value="MST82580.1"/>
    <property type="molecule type" value="Genomic_DNA"/>
</dbReference>
<evidence type="ECO:0000259" key="5">
    <source>
        <dbReference type="SMART" id="SM00479"/>
    </source>
</evidence>
<comment type="caution">
    <text evidence="6">The sequence shown here is derived from an EMBL/GenBank/DDBJ whole genome shotgun (WGS) entry which is preliminary data.</text>
</comment>
<organism evidence="6 7">
    <name type="scientific">Bilifractor porci</name>
    <dbReference type="NCBI Taxonomy" id="2606636"/>
    <lineage>
        <taxon>Bacteria</taxon>
        <taxon>Bacillati</taxon>
        <taxon>Bacillota</taxon>
        <taxon>Clostridia</taxon>
        <taxon>Lachnospirales</taxon>
        <taxon>Lachnospiraceae</taxon>
        <taxon>Bilifractor</taxon>
    </lineage>
</organism>
<dbReference type="SUPFAM" id="SSF53098">
    <property type="entry name" value="Ribonuclease H-like"/>
    <property type="match status" value="1"/>
</dbReference>
<dbReference type="AlphaFoldDB" id="A0A7X2P9J8"/>
<feature type="compositionally biased region" description="Basic and acidic residues" evidence="4">
    <location>
        <begin position="313"/>
        <end position="322"/>
    </location>
</feature>
<sequence length="328" mass="38795">MNYIVFDLEWNQCPYGKNREVRELPFEIIEIGAVKLDADRNYVDSYERIVRPSVYKTLNYRTREIVHMDAGTLKKGMWFPDAVREFLSWAGHDSVFCTWGTVDLTELQRNMNYYHLLHLLKGPLHYYDVQKLFAIQHETMEKRRSLESAVDFLQIKKERDFHRADADAWYTAKLFQTVDMDVVMAYDSIDAYQNPKTKTEEIHTVYNGYSKYISREFADKETAMRDPEVVATHCCRCGKKARKKIRWFSVNARNYYCVALCPEHGLLKGKIRMKHTDDGHVYVVKTIKISNEPEAAAIREKRNGLREKRHRKRQEDLTRKEASLYNPV</sequence>
<evidence type="ECO:0000256" key="3">
    <source>
        <dbReference type="ARBA" id="ARBA00022839"/>
    </source>
</evidence>
<name>A0A7X2P9J8_9FIRM</name>
<keyword evidence="2" id="KW-0378">Hydrolase</keyword>
<evidence type="ECO:0000256" key="2">
    <source>
        <dbReference type="ARBA" id="ARBA00022801"/>
    </source>
</evidence>
<feature type="domain" description="Exonuclease" evidence="5">
    <location>
        <begin position="2"/>
        <end position="184"/>
    </location>
</feature>
<accession>A0A7X2P9J8</accession>
<reference evidence="6 7" key="1">
    <citation type="submission" date="2019-08" db="EMBL/GenBank/DDBJ databases">
        <title>In-depth cultivation of the pig gut microbiome towards novel bacterial diversity and tailored functional studies.</title>
        <authorList>
            <person name="Wylensek D."/>
            <person name="Hitch T.C.A."/>
            <person name="Clavel T."/>
        </authorList>
    </citation>
    <scope>NUCLEOTIDE SEQUENCE [LARGE SCALE GENOMIC DNA]</scope>
    <source>
        <strain evidence="6 7">Oil+RF-744-WCA-WT-13</strain>
    </source>
</reference>
<evidence type="ECO:0000256" key="1">
    <source>
        <dbReference type="ARBA" id="ARBA00022722"/>
    </source>
</evidence>
<gene>
    <name evidence="6" type="ORF">FYJ60_09650</name>
</gene>
<dbReference type="InterPro" id="IPR036397">
    <property type="entry name" value="RNaseH_sf"/>
</dbReference>
<dbReference type="GO" id="GO:0003676">
    <property type="term" value="F:nucleic acid binding"/>
    <property type="evidence" value="ECO:0007669"/>
    <property type="project" value="InterPro"/>
</dbReference>
<dbReference type="PANTHER" id="PTHR23044:SF61">
    <property type="entry name" value="3'-5' EXORIBONUCLEASE 1-RELATED"/>
    <property type="match status" value="1"/>
</dbReference>
<dbReference type="InterPro" id="IPR051274">
    <property type="entry name" value="3-5_Exoribonuclease"/>
</dbReference>
<evidence type="ECO:0000313" key="6">
    <source>
        <dbReference type="EMBL" id="MST82580.1"/>
    </source>
</evidence>
<dbReference type="RefSeq" id="WP_154458491.1">
    <property type="nucleotide sequence ID" value="NZ_VUMV01000007.1"/>
</dbReference>
<dbReference type="CDD" id="cd06133">
    <property type="entry name" value="ERI-1_3'hExo_like"/>
    <property type="match status" value="1"/>
</dbReference>
<keyword evidence="3 6" id="KW-0269">Exonuclease</keyword>
<dbReference type="Pfam" id="PF00929">
    <property type="entry name" value="RNase_T"/>
    <property type="match status" value="1"/>
</dbReference>
<dbReference type="InterPro" id="IPR047201">
    <property type="entry name" value="ERI-1_3'hExo-like"/>
</dbReference>
<dbReference type="Gene3D" id="3.30.420.10">
    <property type="entry name" value="Ribonuclease H-like superfamily/Ribonuclease H"/>
    <property type="match status" value="1"/>
</dbReference>
<dbReference type="InterPro" id="IPR012337">
    <property type="entry name" value="RNaseH-like_sf"/>
</dbReference>
<feature type="region of interest" description="Disordered" evidence="4">
    <location>
        <begin position="303"/>
        <end position="328"/>
    </location>
</feature>
<keyword evidence="1" id="KW-0540">Nuclease</keyword>